<evidence type="ECO:0000259" key="14">
    <source>
        <dbReference type="PROSITE" id="PS50250"/>
    </source>
</evidence>
<dbReference type="CDD" id="cd21675">
    <property type="entry name" value="SMP_TEX2"/>
    <property type="match status" value="1"/>
</dbReference>
<sequence length="2059" mass="226691">MPAERRSLRSNSKSDSSSSANGEKARSASQNSSSNKDKVAPTRATASKTKGTRAASSNNTSNSGMGEQRDQPRTNGSEPTENGLNGSEDVEMGEDTAGAPTSSFNANKDRKGDEKMTVVVPPTKGSRLSGDKGQDQEGDVAMEGAEGDESQKPEPEVDPRAKAIQDIKTNFTLLERAVAHFDPRFTLRVLRSISSMRKHITSDVLAEVLVESYPPSSPTASFLLEAIGEAGAFENAVASSKMDVESEKTKSNSKEILPEIDTYLSILVQIYLYDNKEIQRGAKFSTSLIERLRTINRRTLDSLAARVYFYYSLFFEQIAPLPPSPAATVTTIRQPLLAALRTAVLRKDVDTQATVMTLLLRNYLSTSHISQADLLISHNHFPQSASNNQIARARGFYQASHKLLVVVELLMGDIPDRAIFRQPALERAMHPYFLLVQAVSVGDLDGFLSIVNTHSTTFRKDGTYTLILRLRQNVIKTGIRMMSLSYSRISLRDICLRLGLDSEESAEYIVAKAIRDGVIEATLDHERGFMKSKEVGDIYATREPGEAFHERIRACLSLHDESVKAMRFPMNQHRLELKSAQEARERERELAKEIQDGRCICFQRSVPARAKLRRQQLSTEIFGRLIFADFLNYAASHPNKLRPASTYALSSFHSPFRLLSMKARAVPASGLVLPSRVTPSTSICWQCLRNDLISIQINSQTRAYHPTRRKSASPFGAAVTAAQTLFKGLPKAPPGISVDPLRIVGKELKFLTKNIRQLLGSGHPTLDKVAKYYTKSEGKHMRPLLVLLMSQATALTPRHGRWSSTPSYTVNDPISSPSVLADTNPDLNPLVSASVEGKYDFSGDENILPTQRRLAEITELIHTASLLHDDVIDNAVTRRSSSSANLQFGNKMAVLAGDFLLGRASVALARLRDPEVTELLATVIANLVEGEFMQLKNTASDEKNPVFTDETISYYLQKTYLKTASLISKSCRAAALLGDSTPQVVEAAYAYGRNLGLAFQLVDDMLDYTVSDAELGKPSGADLELGLATAPLLFAWKQNPELGPLVGRKFSQEGDVQRARDLVYQSNGVEKTRDLAQEYADKAKAAISSFPDSEAKDGLLQMCEKTMNRRNSTGQGLVWFGASTASPFPSYPHDGPFDVTILIDRLLMGSLGSFLFVYILGGLTFIPLVLSLVLLHAYFTLPSPPPVEHRCELAKDPLRRPGDDQYSLKSGTDELAEKFHRTHESDVAAGYFAVCREYVPGGVNGKPPERTTPAGEVIAAESPSVYQTMYRSLFDRKQTPTIEPAKNNGKSGKRARNVFYIVLRHGHLMLYDDANQVEVRYVISLAHHDVNICGGEGEIQEGELWLKRNAICLSRRLESLADLGGPTPPFFLFSENLSEKEDFYFAMLQNQSRMRNSPDSPPKHQPFDVKHIVTLVQRLHSSEEQLQTRWINAVLGRLFLAMYRTPEMEEFIRKKITKKISRVNKPNFISKIGLQRIDMGEGAPFIINPRLKDLTVDGNCCVETDVQYTGNFRVEISATVRIDLGPRFKAREVDIVLAVVLKKLHGHLLIRFKPPPSNRAWISFETMPSMDMDIQPIVSSKQITYGIILRTIESRIREVVAESVVQPFWDDIPFLDTATQRFRGGIWQREIPTPDTKVDIPDESGAQPQTTGAEKGDFVDMLKTKDERTMSAPVLSESIPITMKSRKGSKGELERNNSSASYTASEKFGSSPPRAIRSQTFSNAADPVLTADNAKIDKVVYDGKDAEKSSAASAMIEISNRSPPGSPNRSPNGSPPTDSHMPQDNASQSRDPSIVDSIESVGEFSTDSSVRPSAVHKTSSSSLRSMAASSTASLNGNKPRRSTLETLARSVTSSTAAEKSQVSLSLGTATSVAKRWGWNMFGKGEHSVTHESSRPAGTPEEPIGRGHPLPPPGTPLPRPESFAFKRNTVPVTKRKPVPHNASPELQPKGDDKRRVSKPPLPRRKPIFSSGDSENLPDELLVVEAPYDSGPNSPVVDVAPDKALPGPSTQRDSPPSNVVTKRSSDLWEKANGHDRSSLVEGTEADKHGMAILSATDGIIP</sequence>
<organism evidence="16 17">
    <name type="scientific">Aspergillus nomiae NRRL (strain ATCC 15546 / NRRL 13137 / CBS 260.88 / M93)</name>
    <dbReference type="NCBI Taxonomy" id="1509407"/>
    <lineage>
        <taxon>Eukaryota</taxon>
        <taxon>Fungi</taxon>
        <taxon>Dikarya</taxon>
        <taxon>Ascomycota</taxon>
        <taxon>Pezizomycotina</taxon>
        <taxon>Eurotiomycetes</taxon>
        <taxon>Eurotiomycetidae</taxon>
        <taxon>Eurotiales</taxon>
        <taxon>Aspergillaceae</taxon>
        <taxon>Aspergillus</taxon>
        <taxon>Aspergillus subgen. Circumdati</taxon>
    </lineage>
</organism>
<dbReference type="InterPro" id="IPR008949">
    <property type="entry name" value="Isoprenoid_synthase_dom_sf"/>
</dbReference>
<feature type="compositionally biased region" description="Basic and acidic residues" evidence="13">
    <location>
        <begin position="107"/>
        <end position="116"/>
    </location>
</feature>
<keyword evidence="17" id="KW-1185">Reference proteome</keyword>
<protein>
    <submittedName>
        <fullName evidence="16">Uncharacterized protein</fullName>
    </submittedName>
</protein>
<evidence type="ECO:0000256" key="1">
    <source>
        <dbReference type="ARBA" id="ARBA00001946"/>
    </source>
</evidence>
<evidence type="ECO:0000256" key="3">
    <source>
        <dbReference type="ARBA" id="ARBA00006706"/>
    </source>
</evidence>
<feature type="region of interest" description="Disordered" evidence="13">
    <location>
        <begin position="1883"/>
        <end position="2043"/>
    </location>
</feature>
<feature type="compositionally biased region" description="Basic residues" evidence="13">
    <location>
        <begin position="1954"/>
        <end position="1965"/>
    </location>
</feature>
<evidence type="ECO:0000256" key="4">
    <source>
        <dbReference type="ARBA" id="ARBA00022448"/>
    </source>
</evidence>
<feature type="compositionally biased region" description="Basic and acidic residues" evidence="13">
    <location>
        <begin position="149"/>
        <end position="159"/>
    </location>
</feature>
<dbReference type="PROSITE" id="PS00444">
    <property type="entry name" value="POLYPRENYL_SYNTHASE_2"/>
    <property type="match status" value="1"/>
</dbReference>
<dbReference type="PROSITE" id="PS51847">
    <property type="entry name" value="SMP"/>
    <property type="match status" value="1"/>
</dbReference>
<dbReference type="SMART" id="SM00088">
    <property type="entry name" value="PINT"/>
    <property type="match status" value="1"/>
</dbReference>
<dbReference type="GO" id="GO:0046872">
    <property type="term" value="F:metal ion binding"/>
    <property type="evidence" value="ECO:0007669"/>
    <property type="project" value="UniProtKB-KW"/>
</dbReference>
<keyword evidence="12" id="KW-0175">Coiled coil</keyword>
<feature type="compositionally biased region" description="Low complexity" evidence="13">
    <location>
        <begin position="1759"/>
        <end position="1776"/>
    </location>
</feature>
<feature type="compositionally biased region" description="Low complexity" evidence="13">
    <location>
        <begin position="1819"/>
        <end position="1833"/>
    </location>
</feature>
<evidence type="ECO:0000313" key="17">
    <source>
        <dbReference type="Proteomes" id="UP000037505"/>
    </source>
</evidence>
<dbReference type="Pfam" id="PF01399">
    <property type="entry name" value="PCI"/>
    <property type="match status" value="1"/>
</dbReference>
<feature type="compositionally biased region" description="Pro residues" evidence="13">
    <location>
        <begin position="1908"/>
        <end position="1918"/>
    </location>
</feature>
<dbReference type="GO" id="GO:0008289">
    <property type="term" value="F:lipid binding"/>
    <property type="evidence" value="ECO:0007669"/>
    <property type="project" value="UniProtKB-KW"/>
</dbReference>
<accession>A0A0L1J1B3</accession>
<keyword evidence="6" id="KW-0479">Metal-binding</keyword>
<comment type="caution">
    <text evidence="16">The sequence shown here is derived from an EMBL/GenBank/DDBJ whole genome shotgun (WGS) entry which is preliminary data.</text>
</comment>
<dbReference type="InterPro" id="IPR013586">
    <property type="entry name" value="PSMD3_C"/>
</dbReference>
<dbReference type="GO" id="GO:0000502">
    <property type="term" value="C:proteasome complex"/>
    <property type="evidence" value="ECO:0007669"/>
    <property type="project" value="InterPro"/>
</dbReference>
<dbReference type="Proteomes" id="UP000037505">
    <property type="component" value="Unassembled WGS sequence"/>
</dbReference>
<dbReference type="SFLD" id="SFLDS00005">
    <property type="entry name" value="Isoprenoid_Synthase_Type_I"/>
    <property type="match status" value="1"/>
</dbReference>
<dbReference type="GO" id="GO:0043386">
    <property type="term" value="P:mycotoxin biosynthetic process"/>
    <property type="evidence" value="ECO:0007669"/>
    <property type="project" value="UniProtKB-ARBA"/>
</dbReference>
<dbReference type="Gene3D" id="1.10.600.10">
    <property type="entry name" value="Farnesyl Diphosphate Synthase"/>
    <property type="match status" value="1"/>
</dbReference>
<dbReference type="GO" id="GO:0006744">
    <property type="term" value="P:ubiquinone biosynthetic process"/>
    <property type="evidence" value="ECO:0007669"/>
    <property type="project" value="TreeGrafter"/>
</dbReference>
<comment type="subcellular location">
    <subcellularLocation>
        <location evidence="2">Membrane</location>
    </subcellularLocation>
</comment>
<feature type="compositionally biased region" description="Acidic residues" evidence="13">
    <location>
        <begin position="136"/>
        <end position="148"/>
    </location>
</feature>
<feature type="compositionally biased region" description="Polar residues" evidence="13">
    <location>
        <begin position="2006"/>
        <end position="2020"/>
    </location>
</feature>
<dbReference type="Pfam" id="PF25573">
    <property type="entry name" value="TPR_PSMD3_N"/>
    <property type="match status" value="2"/>
</dbReference>
<feature type="domain" description="SMP-LTD" evidence="15">
    <location>
        <begin position="1422"/>
        <end position="1615"/>
    </location>
</feature>
<dbReference type="InterPro" id="IPR031468">
    <property type="entry name" value="SMP_LBD"/>
</dbReference>
<keyword evidence="9" id="KW-0446">Lipid-binding</keyword>
<dbReference type="GO" id="GO:0006869">
    <property type="term" value="P:lipid transport"/>
    <property type="evidence" value="ECO:0007669"/>
    <property type="project" value="UniProtKB-KW"/>
</dbReference>
<dbReference type="InterPro" id="IPR033749">
    <property type="entry name" value="Polyprenyl_synt_CS"/>
</dbReference>
<dbReference type="GO" id="GO:0004659">
    <property type="term" value="F:prenyltransferase activity"/>
    <property type="evidence" value="ECO:0007669"/>
    <property type="project" value="InterPro"/>
</dbReference>
<evidence type="ECO:0000256" key="10">
    <source>
        <dbReference type="ARBA" id="ARBA00023136"/>
    </source>
</evidence>
<feature type="domain" description="PCI" evidence="14">
    <location>
        <begin position="352"/>
        <end position="537"/>
    </location>
</feature>
<dbReference type="RefSeq" id="XP_015406151.1">
    <property type="nucleotide sequence ID" value="XM_015551599.1"/>
</dbReference>
<dbReference type="SUPFAM" id="SSF46785">
    <property type="entry name" value="Winged helix' DNA-binding domain"/>
    <property type="match status" value="1"/>
</dbReference>
<keyword evidence="11" id="KW-0414">Isoprene biosynthesis</keyword>
<dbReference type="CDD" id="cd00685">
    <property type="entry name" value="Trans_IPPS_HT"/>
    <property type="match status" value="1"/>
</dbReference>
<evidence type="ECO:0000256" key="5">
    <source>
        <dbReference type="ARBA" id="ARBA00022679"/>
    </source>
</evidence>
<evidence type="ECO:0000256" key="7">
    <source>
        <dbReference type="ARBA" id="ARBA00022842"/>
    </source>
</evidence>
<dbReference type="Pfam" id="PF15413">
    <property type="entry name" value="PH_11"/>
    <property type="match status" value="1"/>
</dbReference>
<feature type="compositionally biased region" description="Basic and acidic residues" evidence="13">
    <location>
        <begin position="1883"/>
        <end position="1893"/>
    </location>
</feature>
<dbReference type="GO" id="GO:0030234">
    <property type="term" value="F:enzyme regulator activity"/>
    <property type="evidence" value="ECO:0007669"/>
    <property type="project" value="InterPro"/>
</dbReference>
<keyword evidence="8" id="KW-0445">Lipid transport</keyword>
<dbReference type="PANTHER" id="PTHR12001">
    <property type="entry name" value="GERANYLGERANYL PYROPHOSPHATE SYNTHASE"/>
    <property type="match status" value="1"/>
</dbReference>
<dbReference type="PROSITE" id="PS50250">
    <property type="entry name" value="PCI"/>
    <property type="match status" value="1"/>
</dbReference>
<dbReference type="InterPro" id="IPR000092">
    <property type="entry name" value="Polyprenyl_synt"/>
</dbReference>
<gene>
    <name evidence="16" type="ORF">ANOM_006343</name>
</gene>
<dbReference type="OrthoDB" id="1713558at2759"/>
<dbReference type="GO" id="GO:0008299">
    <property type="term" value="P:isoprenoid biosynthetic process"/>
    <property type="evidence" value="ECO:0007669"/>
    <property type="project" value="UniProtKB-KW"/>
</dbReference>
<evidence type="ECO:0000256" key="2">
    <source>
        <dbReference type="ARBA" id="ARBA00004370"/>
    </source>
</evidence>
<comment type="cofactor">
    <cofactor evidence="1">
        <name>Mg(2+)</name>
        <dbReference type="ChEBI" id="CHEBI:18420"/>
    </cofactor>
</comment>
<evidence type="ECO:0000256" key="9">
    <source>
        <dbReference type="ARBA" id="ARBA00023121"/>
    </source>
</evidence>
<feature type="region of interest" description="Disordered" evidence="13">
    <location>
        <begin position="1676"/>
        <end position="1717"/>
    </location>
</feature>
<dbReference type="STRING" id="1509407.A0A0L1J1B3"/>
<dbReference type="InterPro" id="IPR057985">
    <property type="entry name" value="TPR_PSMD3_N"/>
</dbReference>
<dbReference type="GeneID" id="26808147"/>
<feature type="compositionally biased region" description="Basic and acidic residues" evidence="13">
    <location>
        <begin position="2021"/>
        <end position="2043"/>
    </location>
</feature>
<evidence type="ECO:0000256" key="6">
    <source>
        <dbReference type="ARBA" id="ARBA00022723"/>
    </source>
</evidence>
<dbReference type="GO" id="GO:0042176">
    <property type="term" value="P:regulation of protein catabolic process"/>
    <property type="evidence" value="ECO:0007669"/>
    <property type="project" value="InterPro"/>
</dbReference>
<dbReference type="SUPFAM" id="SSF48576">
    <property type="entry name" value="Terpenoid synthases"/>
    <property type="match status" value="1"/>
</dbReference>
<feature type="coiled-coil region" evidence="12">
    <location>
        <begin position="570"/>
        <end position="597"/>
    </location>
</feature>
<feature type="compositionally biased region" description="Low complexity" evidence="13">
    <location>
        <begin position="9"/>
        <end position="19"/>
    </location>
</feature>
<comment type="similarity">
    <text evidence="3">Belongs to the FPP/GGPP synthase family.</text>
</comment>
<evidence type="ECO:0000259" key="15">
    <source>
        <dbReference type="PROSITE" id="PS51847"/>
    </source>
</evidence>
<keyword evidence="4" id="KW-0813">Transport</keyword>
<dbReference type="GO" id="GO:1990234">
    <property type="term" value="C:transferase complex"/>
    <property type="evidence" value="ECO:0007669"/>
    <property type="project" value="TreeGrafter"/>
</dbReference>
<evidence type="ECO:0000313" key="16">
    <source>
        <dbReference type="EMBL" id="KNG85228.1"/>
    </source>
</evidence>
<dbReference type="PANTHER" id="PTHR12001:SF69">
    <property type="entry name" value="ALL TRANS-POLYPRENYL-DIPHOSPHATE SYNTHASE PDSS1"/>
    <property type="match status" value="1"/>
</dbReference>
<dbReference type="EMBL" id="JNOM01000167">
    <property type="protein sequence ID" value="KNG85228.1"/>
    <property type="molecule type" value="Genomic_DNA"/>
</dbReference>
<dbReference type="Pfam" id="PF00348">
    <property type="entry name" value="polyprenyl_synt"/>
    <property type="match status" value="1"/>
</dbReference>
<evidence type="ECO:0000256" key="11">
    <source>
        <dbReference type="ARBA" id="ARBA00023229"/>
    </source>
</evidence>
<keyword evidence="10" id="KW-0472">Membrane</keyword>
<dbReference type="Pfam" id="PF08375">
    <property type="entry name" value="Rpn3_C"/>
    <property type="match status" value="1"/>
</dbReference>
<dbReference type="InterPro" id="IPR000717">
    <property type="entry name" value="PCI_dom"/>
</dbReference>
<keyword evidence="5" id="KW-0808">Transferase</keyword>
<evidence type="ECO:0000256" key="8">
    <source>
        <dbReference type="ARBA" id="ARBA00023055"/>
    </source>
</evidence>
<feature type="compositionally biased region" description="Polar residues" evidence="13">
    <location>
        <begin position="1780"/>
        <end position="1791"/>
    </location>
</feature>
<feature type="region of interest" description="Disordered" evidence="13">
    <location>
        <begin position="1632"/>
        <end position="1656"/>
    </location>
</feature>
<evidence type="ECO:0000256" key="13">
    <source>
        <dbReference type="SAM" id="MobiDB-lite"/>
    </source>
</evidence>
<dbReference type="InterPro" id="IPR036390">
    <property type="entry name" value="WH_DNA-bd_sf"/>
</dbReference>
<proteinExistence type="inferred from homology"/>
<feature type="region of interest" description="Disordered" evidence="13">
    <location>
        <begin position="1758"/>
        <end position="1841"/>
    </location>
</feature>
<feature type="compositionally biased region" description="Polar residues" evidence="13">
    <location>
        <begin position="73"/>
        <end position="85"/>
    </location>
</feature>
<evidence type="ECO:0000256" key="12">
    <source>
        <dbReference type="SAM" id="Coils"/>
    </source>
</evidence>
<reference evidence="16 17" key="1">
    <citation type="submission" date="2014-06" db="EMBL/GenBank/DDBJ databases">
        <title>The Genome of the Aflatoxigenic Filamentous Fungus Aspergillus nomius.</title>
        <authorList>
            <person name="Moore M.G."/>
            <person name="Shannon B.M."/>
            <person name="Brian M.M."/>
        </authorList>
    </citation>
    <scope>NUCLEOTIDE SEQUENCE [LARGE SCALE GENOMIC DNA]</scope>
    <source>
        <strain evidence="16 17">NRRL 13137</strain>
    </source>
</reference>
<keyword evidence="7" id="KW-0460">Magnesium</keyword>
<name>A0A0L1J1B3_ASPN3</name>
<dbReference type="GO" id="GO:0046165">
    <property type="term" value="P:alcohol biosynthetic process"/>
    <property type="evidence" value="ECO:0007669"/>
    <property type="project" value="UniProtKB-ARBA"/>
</dbReference>
<dbReference type="GO" id="GO:0016020">
    <property type="term" value="C:membrane"/>
    <property type="evidence" value="ECO:0007669"/>
    <property type="project" value="UniProtKB-SubCell"/>
</dbReference>
<feature type="region of interest" description="Disordered" evidence="13">
    <location>
        <begin position="1"/>
        <end position="159"/>
    </location>
</feature>
<dbReference type="SMART" id="SM00753">
    <property type="entry name" value="PAM"/>
    <property type="match status" value="1"/>
</dbReference>